<accession>A0A6A6QLN6</accession>
<feature type="compositionally biased region" description="Pro residues" evidence="5">
    <location>
        <begin position="533"/>
        <end position="542"/>
    </location>
</feature>
<feature type="transmembrane region" description="Helical" evidence="6">
    <location>
        <begin position="454"/>
        <end position="477"/>
    </location>
</feature>
<dbReference type="PANTHER" id="PTHR23502:SF47">
    <property type="entry name" value="MAJOR FACILITATOR SUPERFAMILY (MFS) PROFILE DOMAIN-CONTAINING PROTEIN-RELATED"/>
    <property type="match status" value="1"/>
</dbReference>
<dbReference type="InterPro" id="IPR020846">
    <property type="entry name" value="MFS_dom"/>
</dbReference>
<evidence type="ECO:0000256" key="5">
    <source>
        <dbReference type="SAM" id="MobiDB-lite"/>
    </source>
</evidence>
<evidence type="ECO:0000259" key="7">
    <source>
        <dbReference type="PROSITE" id="PS50850"/>
    </source>
</evidence>
<reference evidence="8" key="1">
    <citation type="journal article" date="2020" name="Stud. Mycol.">
        <title>101 Dothideomycetes genomes: a test case for predicting lifestyles and emergence of pathogens.</title>
        <authorList>
            <person name="Haridas S."/>
            <person name="Albert R."/>
            <person name="Binder M."/>
            <person name="Bloem J."/>
            <person name="Labutti K."/>
            <person name="Salamov A."/>
            <person name="Andreopoulos B."/>
            <person name="Baker S."/>
            <person name="Barry K."/>
            <person name="Bills G."/>
            <person name="Bluhm B."/>
            <person name="Cannon C."/>
            <person name="Castanera R."/>
            <person name="Culley D."/>
            <person name="Daum C."/>
            <person name="Ezra D."/>
            <person name="Gonzalez J."/>
            <person name="Henrissat B."/>
            <person name="Kuo A."/>
            <person name="Liang C."/>
            <person name="Lipzen A."/>
            <person name="Lutzoni F."/>
            <person name="Magnuson J."/>
            <person name="Mondo S."/>
            <person name="Nolan M."/>
            <person name="Ohm R."/>
            <person name="Pangilinan J."/>
            <person name="Park H.-J."/>
            <person name="Ramirez L."/>
            <person name="Alfaro M."/>
            <person name="Sun H."/>
            <person name="Tritt A."/>
            <person name="Yoshinaga Y."/>
            <person name="Zwiers L.-H."/>
            <person name="Turgeon B."/>
            <person name="Goodwin S."/>
            <person name="Spatafora J."/>
            <person name="Crous P."/>
            <person name="Grigoriev I."/>
        </authorList>
    </citation>
    <scope>NUCLEOTIDE SEQUENCE</scope>
    <source>
        <strain evidence="8">CBS 269.34</strain>
    </source>
</reference>
<feature type="transmembrane region" description="Helical" evidence="6">
    <location>
        <begin position="171"/>
        <end position="192"/>
    </location>
</feature>
<keyword evidence="4 6" id="KW-0472">Membrane</keyword>
<feature type="transmembrane region" description="Helical" evidence="6">
    <location>
        <begin position="483"/>
        <end position="504"/>
    </location>
</feature>
<feature type="transmembrane region" description="Helical" evidence="6">
    <location>
        <begin position="113"/>
        <end position="133"/>
    </location>
</feature>
<feature type="domain" description="Major facilitator superfamily (MFS) profile" evidence="7">
    <location>
        <begin position="76"/>
        <end position="508"/>
    </location>
</feature>
<gene>
    <name evidence="8" type="ORF">BU16DRAFT_551685</name>
</gene>
<evidence type="ECO:0000256" key="4">
    <source>
        <dbReference type="ARBA" id="ARBA00023136"/>
    </source>
</evidence>
<proteinExistence type="predicted"/>
<dbReference type="InterPro" id="IPR011701">
    <property type="entry name" value="MFS"/>
</dbReference>
<keyword evidence="2 6" id="KW-0812">Transmembrane</keyword>
<evidence type="ECO:0000313" key="9">
    <source>
        <dbReference type="Proteomes" id="UP000799750"/>
    </source>
</evidence>
<feature type="transmembrane region" description="Helical" evidence="6">
    <location>
        <begin position="307"/>
        <end position="332"/>
    </location>
</feature>
<feature type="region of interest" description="Disordered" evidence="5">
    <location>
        <begin position="523"/>
        <end position="542"/>
    </location>
</feature>
<feature type="transmembrane region" description="Helical" evidence="6">
    <location>
        <begin position="391"/>
        <end position="410"/>
    </location>
</feature>
<feature type="transmembrane region" description="Helical" evidence="6">
    <location>
        <begin position="74"/>
        <end position="93"/>
    </location>
</feature>
<keyword evidence="3 6" id="KW-1133">Transmembrane helix</keyword>
<dbReference type="Pfam" id="PF07690">
    <property type="entry name" value="MFS_1"/>
    <property type="match status" value="1"/>
</dbReference>
<feature type="compositionally biased region" description="Polar residues" evidence="5">
    <location>
        <begin position="31"/>
        <end position="44"/>
    </location>
</feature>
<dbReference type="AlphaFoldDB" id="A0A6A6QLN6"/>
<feature type="compositionally biased region" description="Basic and acidic residues" evidence="5">
    <location>
        <begin position="18"/>
        <end position="27"/>
    </location>
</feature>
<protein>
    <submittedName>
        <fullName evidence="8">MFS transporter</fullName>
    </submittedName>
</protein>
<feature type="transmembrane region" description="Helical" evidence="6">
    <location>
        <begin position="140"/>
        <end position="159"/>
    </location>
</feature>
<sequence length="542" mass="59372">MSLPSYLQYRRLQTGIRQQERRHETEAARVTSHSQPNHLDSTTVDTEQSSFIIVTFSDVNDKNNPRNWSFTKKVCTTLILLFPGLVGGWASANDSTIIPQAQKTFGVSTITESLSTGLYLIAFGLGSLVAGPFSESAGRIPVFVGTSVIFMLCILPSALAPNIETQLAFRFFAGLVGCTAITTFGGCVADLWAPNERTLVFSLASCINFCCVFLSPVVGSFIGESTTLSWRWTEWIVLLASGISTILIALLGYETYAPKILSWKAAILRHETGNDRFRSENELKLEPLWRRLLNSTWRPFDMLIHELSVALFTVYLMVLFVVSFTFLTGYTYLFGGIYGMSQEIVGLCFLGLVVGILFAAGLAIPLHIKYSRDLHAAKAKGFESLPPEDRLWFAIITAPCLPVGLLWMAWTSFSSISHWSSLVGSTLIGVAFLGTFISSYLYTFDAFESSAASALSVGAVVRYVAAGIMVPVSIPMYEKLGVHWTLTLLGCISTILTPVPFVMWKYGDAIGKRSRVARKKALAEGRHVQPSEGPAPVPLGSV</sequence>
<dbReference type="OrthoDB" id="3936150at2759"/>
<feature type="transmembrane region" description="Helical" evidence="6">
    <location>
        <begin position="199"/>
        <end position="223"/>
    </location>
</feature>
<comment type="subcellular location">
    <subcellularLocation>
        <location evidence="1">Membrane</location>
        <topology evidence="1">Multi-pass membrane protein</topology>
    </subcellularLocation>
</comment>
<feature type="transmembrane region" description="Helical" evidence="6">
    <location>
        <begin position="344"/>
        <end position="370"/>
    </location>
</feature>
<dbReference type="GO" id="GO:0005886">
    <property type="term" value="C:plasma membrane"/>
    <property type="evidence" value="ECO:0007669"/>
    <property type="project" value="TreeGrafter"/>
</dbReference>
<evidence type="ECO:0000256" key="1">
    <source>
        <dbReference type="ARBA" id="ARBA00004141"/>
    </source>
</evidence>
<evidence type="ECO:0000256" key="3">
    <source>
        <dbReference type="ARBA" id="ARBA00022989"/>
    </source>
</evidence>
<feature type="transmembrane region" description="Helical" evidence="6">
    <location>
        <begin position="422"/>
        <end position="442"/>
    </location>
</feature>
<evidence type="ECO:0000256" key="2">
    <source>
        <dbReference type="ARBA" id="ARBA00022692"/>
    </source>
</evidence>
<dbReference type="SUPFAM" id="SSF103473">
    <property type="entry name" value="MFS general substrate transporter"/>
    <property type="match status" value="1"/>
</dbReference>
<dbReference type="GO" id="GO:0022857">
    <property type="term" value="F:transmembrane transporter activity"/>
    <property type="evidence" value="ECO:0007669"/>
    <property type="project" value="InterPro"/>
</dbReference>
<keyword evidence="9" id="KW-1185">Reference proteome</keyword>
<dbReference type="PROSITE" id="PS50850">
    <property type="entry name" value="MFS"/>
    <property type="match status" value="1"/>
</dbReference>
<dbReference type="EMBL" id="MU004193">
    <property type="protein sequence ID" value="KAF2493039.1"/>
    <property type="molecule type" value="Genomic_DNA"/>
</dbReference>
<dbReference type="CDD" id="cd17323">
    <property type="entry name" value="MFS_Tpo1_MDR_like"/>
    <property type="match status" value="1"/>
</dbReference>
<evidence type="ECO:0000313" key="8">
    <source>
        <dbReference type="EMBL" id="KAF2493039.1"/>
    </source>
</evidence>
<dbReference type="InterPro" id="IPR036259">
    <property type="entry name" value="MFS_trans_sf"/>
</dbReference>
<organism evidence="8 9">
    <name type="scientific">Lophium mytilinum</name>
    <dbReference type="NCBI Taxonomy" id="390894"/>
    <lineage>
        <taxon>Eukaryota</taxon>
        <taxon>Fungi</taxon>
        <taxon>Dikarya</taxon>
        <taxon>Ascomycota</taxon>
        <taxon>Pezizomycotina</taxon>
        <taxon>Dothideomycetes</taxon>
        <taxon>Pleosporomycetidae</taxon>
        <taxon>Mytilinidiales</taxon>
        <taxon>Mytilinidiaceae</taxon>
        <taxon>Lophium</taxon>
    </lineage>
</organism>
<dbReference type="PANTHER" id="PTHR23502">
    <property type="entry name" value="MAJOR FACILITATOR SUPERFAMILY"/>
    <property type="match status" value="1"/>
</dbReference>
<feature type="region of interest" description="Disordered" evidence="5">
    <location>
        <begin position="14"/>
        <end position="44"/>
    </location>
</feature>
<feature type="transmembrane region" description="Helical" evidence="6">
    <location>
        <begin position="235"/>
        <end position="253"/>
    </location>
</feature>
<dbReference type="Gene3D" id="1.20.1250.20">
    <property type="entry name" value="MFS general substrate transporter like domains"/>
    <property type="match status" value="1"/>
</dbReference>
<name>A0A6A6QLN6_9PEZI</name>
<dbReference type="Proteomes" id="UP000799750">
    <property type="component" value="Unassembled WGS sequence"/>
</dbReference>
<evidence type="ECO:0000256" key="6">
    <source>
        <dbReference type="SAM" id="Phobius"/>
    </source>
</evidence>